<protein>
    <submittedName>
        <fullName evidence="3">Type IV pili twitching motility protein PilT</fullName>
    </submittedName>
</protein>
<dbReference type="InterPro" id="IPR027417">
    <property type="entry name" value="P-loop_NTPase"/>
</dbReference>
<dbReference type="InterPro" id="IPR006321">
    <property type="entry name" value="PilT/PilU"/>
</dbReference>
<comment type="caution">
    <text evidence="3">The sequence shown here is derived from an EMBL/GenBank/DDBJ whole genome shotgun (WGS) entry which is preliminary data.</text>
</comment>
<dbReference type="Gene3D" id="3.30.450.90">
    <property type="match status" value="1"/>
</dbReference>
<dbReference type="SUPFAM" id="SSF52540">
    <property type="entry name" value="P-loop containing nucleoside triphosphate hydrolases"/>
    <property type="match status" value="1"/>
</dbReference>
<accession>A0A2H0NFG6</accession>
<dbReference type="PANTHER" id="PTHR30486">
    <property type="entry name" value="TWITCHING MOTILITY PROTEIN PILT"/>
    <property type="match status" value="1"/>
</dbReference>
<gene>
    <name evidence="3" type="ORF">COV53_07235</name>
</gene>
<feature type="domain" description="Bacterial type II secretion system protein E" evidence="2">
    <location>
        <begin position="10"/>
        <end position="276"/>
    </location>
</feature>
<reference evidence="3 4" key="1">
    <citation type="submission" date="2017-09" db="EMBL/GenBank/DDBJ databases">
        <title>Depth-based differentiation of microbial function through sediment-hosted aquifers and enrichment of novel symbionts in the deep terrestrial subsurface.</title>
        <authorList>
            <person name="Probst A.J."/>
            <person name="Ladd B."/>
            <person name="Jarett J.K."/>
            <person name="Geller-Mcgrath D.E."/>
            <person name="Sieber C.M."/>
            <person name="Emerson J.B."/>
            <person name="Anantharaman K."/>
            <person name="Thomas B.C."/>
            <person name="Malmstrom R."/>
            <person name="Stieglmeier M."/>
            <person name="Klingl A."/>
            <person name="Woyke T."/>
            <person name="Ryan C.M."/>
            <person name="Banfield J.F."/>
        </authorList>
    </citation>
    <scope>NUCLEOTIDE SEQUENCE [LARGE SCALE GENOMIC DNA]</scope>
    <source>
        <strain evidence="3">CG11_big_fil_rev_8_21_14_0_20_37_11</strain>
    </source>
</reference>
<dbReference type="InterPro" id="IPR001482">
    <property type="entry name" value="T2SS/T4SS_dom"/>
</dbReference>
<dbReference type="Gene3D" id="3.40.50.300">
    <property type="entry name" value="P-loop containing nucleotide triphosphate hydrolases"/>
    <property type="match status" value="1"/>
</dbReference>
<proteinExistence type="inferred from homology"/>
<dbReference type="CDD" id="cd01131">
    <property type="entry name" value="PilT"/>
    <property type="match status" value="1"/>
</dbReference>
<dbReference type="GO" id="GO:0016887">
    <property type="term" value="F:ATP hydrolysis activity"/>
    <property type="evidence" value="ECO:0007669"/>
    <property type="project" value="InterPro"/>
</dbReference>
<sequence>MNIQELLELTITREASDLHLIDASPPTLRIQGTLVTLVTYPLLFGEEIEQMIFSLLNSTQKEVLLTNREIDFSTNLKISDDKLFRFRVNAYFQKGHMSAALRLIPDKIKTVDELSLPPLLNEFVKFRQGFILLTGGSGQGKSTTLASIINEINKTRKAHIVTIEDPIEYTYPKGKAIISQREMYQDTHSWRNALRSALREDPDVVYIGEMRDYDTISSALTIAETGHLVFSTLHTNSAAQTIDRIIDTFPATSKDQIRMQLSMVISGIVSQRLIPTIRGDRIPVCEILIGTPSIKNIIREGKIHLIDNIIQTSKDEGMMLFEDHLKELVNQGIVAHETALEYALRPDRYMQLLKG</sequence>
<dbReference type="EMBL" id="PCWS01000157">
    <property type="protein sequence ID" value="PIR07639.1"/>
    <property type="molecule type" value="Genomic_DNA"/>
</dbReference>
<evidence type="ECO:0000313" key="4">
    <source>
        <dbReference type="Proteomes" id="UP000230707"/>
    </source>
</evidence>
<dbReference type="GO" id="GO:0005524">
    <property type="term" value="F:ATP binding"/>
    <property type="evidence" value="ECO:0007669"/>
    <property type="project" value="InterPro"/>
</dbReference>
<name>A0A2H0NFG6_9BACT</name>
<dbReference type="AlphaFoldDB" id="A0A2H0NFG6"/>
<dbReference type="NCBIfam" id="TIGR01420">
    <property type="entry name" value="pilT_fam"/>
    <property type="match status" value="1"/>
</dbReference>
<evidence type="ECO:0000256" key="1">
    <source>
        <dbReference type="ARBA" id="ARBA00006611"/>
    </source>
</evidence>
<dbReference type="InterPro" id="IPR050921">
    <property type="entry name" value="T4SS_GSP_E_ATPase"/>
</dbReference>
<dbReference type="Proteomes" id="UP000230707">
    <property type="component" value="Unassembled WGS sequence"/>
</dbReference>
<evidence type="ECO:0000259" key="2">
    <source>
        <dbReference type="Pfam" id="PF00437"/>
    </source>
</evidence>
<dbReference type="Pfam" id="PF00437">
    <property type="entry name" value="T2SSE"/>
    <property type="match status" value="1"/>
</dbReference>
<comment type="similarity">
    <text evidence="1">Belongs to the GSP E family.</text>
</comment>
<evidence type="ECO:0000313" key="3">
    <source>
        <dbReference type="EMBL" id="PIR07639.1"/>
    </source>
</evidence>
<organism evidence="3 4">
    <name type="scientific">Candidatus Gottesmanbacteria bacterium CG11_big_fil_rev_8_21_14_0_20_37_11</name>
    <dbReference type="NCBI Taxonomy" id="1974575"/>
    <lineage>
        <taxon>Bacteria</taxon>
        <taxon>Candidatus Gottesmaniibacteriota</taxon>
    </lineage>
</organism>